<dbReference type="Proteomes" id="UP000735302">
    <property type="component" value="Unassembled WGS sequence"/>
</dbReference>
<reference evidence="1 2" key="1">
    <citation type="journal article" date="2021" name="Elife">
        <title>Chloroplast acquisition without the gene transfer in kleptoplastic sea slugs, Plakobranchus ocellatus.</title>
        <authorList>
            <person name="Maeda T."/>
            <person name="Takahashi S."/>
            <person name="Yoshida T."/>
            <person name="Shimamura S."/>
            <person name="Takaki Y."/>
            <person name="Nagai Y."/>
            <person name="Toyoda A."/>
            <person name="Suzuki Y."/>
            <person name="Arimoto A."/>
            <person name="Ishii H."/>
            <person name="Satoh N."/>
            <person name="Nishiyama T."/>
            <person name="Hasebe M."/>
            <person name="Maruyama T."/>
            <person name="Minagawa J."/>
            <person name="Obokata J."/>
            <person name="Shigenobu S."/>
        </authorList>
    </citation>
    <scope>NUCLEOTIDE SEQUENCE [LARGE SCALE GENOMIC DNA]</scope>
</reference>
<name>A0AAV4B6S9_9GAST</name>
<organism evidence="1 2">
    <name type="scientific">Plakobranchus ocellatus</name>
    <dbReference type="NCBI Taxonomy" id="259542"/>
    <lineage>
        <taxon>Eukaryota</taxon>
        <taxon>Metazoa</taxon>
        <taxon>Spiralia</taxon>
        <taxon>Lophotrochozoa</taxon>
        <taxon>Mollusca</taxon>
        <taxon>Gastropoda</taxon>
        <taxon>Heterobranchia</taxon>
        <taxon>Euthyneura</taxon>
        <taxon>Panpulmonata</taxon>
        <taxon>Sacoglossa</taxon>
        <taxon>Placobranchoidea</taxon>
        <taxon>Plakobranchidae</taxon>
        <taxon>Plakobranchus</taxon>
    </lineage>
</organism>
<dbReference type="EMBL" id="BLXT01005012">
    <property type="protein sequence ID" value="GFO19076.1"/>
    <property type="molecule type" value="Genomic_DNA"/>
</dbReference>
<proteinExistence type="predicted"/>
<sequence length="124" mass="13778">MLALRRSMCLIGCALSSDLKPFGPLSDGLRWQARIRTTERFLKSSRQSLCGVSPAHANLILVNPVAARQTLKQSWRPPGRLQSIFGGRYRDSRVFLAAAMLTLESFWGRVELACYTGPVKGLEV</sequence>
<protein>
    <submittedName>
        <fullName evidence="1">Uncharacterized protein</fullName>
    </submittedName>
</protein>
<dbReference type="AlphaFoldDB" id="A0AAV4B6S9"/>
<comment type="caution">
    <text evidence="1">The sequence shown here is derived from an EMBL/GenBank/DDBJ whole genome shotgun (WGS) entry which is preliminary data.</text>
</comment>
<keyword evidence="2" id="KW-1185">Reference proteome</keyword>
<evidence type="ECO:0000313" key="2">
    <source>
        <dbReference type="Proteomes" id="UP000735302"/>
    </source>
</evidence>
<gene>
    <name evidence="1" type="ORF">PoB_004558100</name>
</gene>
<evidence type="ECO:0000313" key="1">
    <source>
        <dbReference type="EMBL" id="GFO19076.1"/>
    </source>
</evidence>
<accession>A0AAV4B6S9</accession>